<dbReference type="Gene3D" id="3.40.50.1390">
    <property type="entry name" value="Resolvase, N-terminal catalytic domain"/>
    <property type="match status" value="1"/>
</dbReference>
<dbReference type="Gene3D" id="1.10.10.60">
    <property type="entry name" value="Homeodomain-like"/>
    <property type="match status" value="1"/>
</dbReference>
<organism evidence="2 3">
    <name type="scientific">Vagococcus fluvialis</name>
    <dbReference type="NCBI Taxonomy" id="2738"/>
    <lineage>
        <taxon>Bacteria</taxon>
        <taxon>Bacillati</taxon>
        <taxon>Bacillota</taxon>
        <taxon>Bacilli</taxon>
        <taxon>Lactobacillales</taxon>
        <taxon>Enterococcaceae</taxon>
        <taxon>Vagococcus</taxon>
    </lineage>
</organism>
<gene>
    <name evidence="2" type="ORF">HED35_10055</name>
</gene>
<evidence type="ECO:0000313" key="2">
    <source>
        <dbReference type="EMBL" id="NKC68432.1"/>
    </source>
</evidence>
<protein>
    <submittedName>
        <fullName evidence="2">Recombinase family protein</fullName>
    </submittedName>
</protein>
<dbReference type="RefSeq" id="WP_167807628.1">
    <property type="nucleotide sequence ID" value="NZ_JAAVMB010000011.1"/>
</dbReference>
<feature type="domain" description="Resolvase/invertase-type recombinase catalytic" evidence="1">
    <location>
        <begin position="3"/>
        <end position="125"/>
    </location>
</feature>
<dbReference type="InterPro" id="IPR006119">
    <property type="entry name" value="Resolv_N"/>
</dbReference>
<dbReference type="InterPro" id="IPR036162">
    <property type="entry name" value="Resolvase-like_N_sf"/>
</dbReference>
<name>A0A7X6D9Z1_9ENTE</name>
<dbReference type="GO" id="GO:0003677">
    <property type="term" value="F:DNA binding"/>
    <property type="evidence" value="ECO:0007669"/>
    <property type="project" value="InterPro"/>
</dbReference>
<comment type="caution">
    <text evidence="2">The sequence shown here is derived from an EMBL/GenBank/DDBJ whole genome shotgun (WGS) entry which is preliminary data.</text>
</comment>
<sequence length="169" mass="19455">MGKTGYIYVSMDESYVKEQIEGLQTFGVKQTIFDEKDIWQLKSGDELVVYELRSLGKSLKQLPSFFSKLSQKKVHLSIIQKDDSLKELSDEQYFSIITDLAEMDSFVVSERTIKGIQKAKRSGRVGGRPRISEETIKEIKYLYHNQSYTLREISKKCGVSLGTAYKYIQ</sequence>
<dbReference type="EMBL" id="JAAVMB010000011">
    <property type="protein sequence ID" value="NKC68432.1"/>
    <property type="molecule type" value="Genomic_DNA"/>
</dbReference>
<proteinExistence type="predicted"/>
<dbReference type="SMART" id="SM00857">
    <property type="entry name" value="Resolvase"/>
    <property type="match status" value="1"/>
</dbReference>
<dbReference type="Pfam" id="PF00239">
    <property type="entry name" value="Resolvase"/>
    <property type="match status" value="1"/>
</dbReference>
<dbReference type="SUPFAM" id="SSF53041">
    <property type="entry name" value="Resolvase-like"/>
    <property type="match status" value="1"/>
</dbReference>
<dbReference type="Proteomes" id="UP000521358">
    <property type="component" value="Unassembled WGS sequence"/>
</dbReference>
<dbReference type="AlphaFoldDB" id="A0A7X6D9Z1"/>
<evidence type="ECO:0000313" key="3">
    <source>
        <dbReference type="Proteomes" id="UP000521358"/>
    </source>
</evidence>
<accession>A0A7X6D9Z1</accession>
<evidence type="ECO:0000259" key="1">
    <source>
        <dbReference type="SMART" id="SM00857"/>
    </source>
</evidence>
<reference evidence="2 3" key="1">
    <citation type="submission" date="2020-03" db="EMBL/GenBank/DDBJ databases">
        <title>Bacterial samples isolated from urine from healthy bovine heifers (Gyr breed).</title>
        <authorList>
            <person name="Giannattasio-Ferraz S."/>
            <person name="Maskeri L."/>
            <person name="Penido A."/>
            <person name="Barbosa-Stancioli E.F."/>
            <person name="Putonti C."/>
        </authorList>
    </citation>
    <scope>NUCLEOTIDE SEQUENCE [LARGE SCALE GENOMIC DNA]</scope>
    <source>
        <strain evidence="2 3">UFMG-H7</strain>
    </source>
</reference>
<dbReference type="GO" id="GO:0000150">
    <property type="term" value="F:DNA strand exchange activity"/>
    <property type="evidence" value="ECO:0007669"/>
    <property type="project" value="InterPro"/>
</dbReference>